<accession>A0A314LGD5</accession>
<reference evidence="1" key="1">
    <citation type="submission" date="2016-11" db="EMBL/GenBank/DDBJ databases">
        <title>The genome of Nicotiana attenuata.</title>
        <authorList>
            <person name="Xu S."/>
            <person name="Brockmoeller T."/>
            <person name="Gaquerel E."/>
            <person name="Navarro A."/>
            <person name="Kuhl H."/>
            <person name="Gase K."/>
            <person name="Ling Z."/>
            <person name="Zhou W."/>
            <person name="Kreitzer C."/>
            <person name="Stanke M."/>
            <person name="Tang H."/>
            <person name="Lyons E."/>
            <person name="Pandey P."/>
            <person name="Pandey S.P."/>
            <person name="Timmermann B."/>
            <person name="Baldwin I.T."/>
        </authorList>
    </citation>
    <scope>NUCLEOTIDE SEQUENCE [LARGE SCALE GENOMIC DNA]</scope>
    <source>
        <strain evidence="1">UT</strain>
    </source>
</reference>
<organism evidence="1 2">
    <name type="scientific">Nicotiana attenuata</name>
    <name type="common">Coyote tobacco</name>
    <dbReference type="NCBI Taxonomy" id="49451"/>
    <lineage>
        <taxon>Eukaryota</taxon>
        <taxon>Viridiplantae</taxon>
        <taxon>Streptophyta</taxon>
        <taxon>Embryophyta</taxon>
        <taxon>Tracheophyta</taxon>
        <taxon>Spermatophyta</taxon>
        <taxon>Magnoliopsida</taxon>
        <taxon>eudicotyledons</taxon>
        <taxon>Gunneridae</taxon>
        <taxon>Pentapetalae</taxon>
        <taxon>asterids</taxon>
        <taxon>lamiids</taxon>
        <taxon>Solanales</taxon>
        <taxon>Solanaceae</taxon>
        <taxon>Nicotianoideae</taxon>
        <taxon>Nicotianeae</taxon>
        <taxon>Nicotiana</taxon>
    </lineage>
</organism>
<name>A0A314LGD5_NICAT</name>
<evidence type="ECO:0000313" key="1">
    <source>
        <dbReference type="EMBL" id="OIT40633.1"/>
    </source>
</evidence>
<protein>
    <submittedName>
        <fullName evidence="1">Uncharacterized protein</fullName>
    </submittedName>
</protein>
<evidence type="ECO:0000313" key="2">
    <source>
        <dbReference type="Proteomes" id="UP000187609"/>
    </source>
</evidence>
<dbReference type="EMBL" id="MJEQ01000011">
    <property type="protein sequence ID" value="OIT40633.1"/>
    <property type="molecule type" value="Genomic_DNA"/>
</dbReference>
<sequence length="191" mass="21547">MISIIMLKKRQMQVKICFLVNQWGLLLKRHQHHHNNNPHCSNVPATIHITEQVVSESPISPAAAPPSSILEPQAEPLALPVLQEPDADHAEVPDADQEEPTIYSEEAPAEELPHQEHPILAVCTGKSDRTSKPSIWLKDYVTIVKSTKDTPYTISNFITYDHLSENYKFFLGSFSEPIEPKSFKEACQKIM</sequence>
<dbReference type="Proteomes" id="UP000187609">
    <property type="component" value="Unassembled WGS sequence"/>
</dbReference>
<proteinExistence type="predicted"/>
<gene>
    <name evidence="1" type="ORF">A4A49_25961</name>
</gene>
<dbReference type="AlphaFoldDB" id="A0A314LGD5"/>
<dbReference type="Gramene" id="OIT40633">
    <property type="protein sequence ID" value="OIT40633"/>
    <property type="gene ID" value="A4A49_25961"/>
</dbReference>
<keyword evidence="2" id="KW-1185">Reference proteome</keyword>
<comment type="caution">
    <text evidence="1">The sequence shown here is derived from an EMBL/GenBank/DDBJ whole genome shotgun (WGS) entry which is preliminary data.</text>
</comment>